<feature type="compositionally biased region" description="Low complexity" evidence="2">
    <location>
        <begin position="1"/>
        <end position="21"/>
    </location>
</feature>
<sequence>MNSNQGSSNSNNPQSAAKQQQVNPVNNKGKQKENAHTTQRSPWNENAIQSSTADRLTKLVAKMEQFTNLLNKFNNRLVNVEVQILNSKAPSDTRQVSLSFGTINETFKNSNNKRIRTMETVRDKEVDIFIRPTNVETQSREAAPIKTKRMTQMTATISPQTSTQQDSDMLVDVQETLDKKENERLDNFEKRMDSAFLSLSNMHHTFENFMNKITPNSQDTSPNNGYKDTTPPNNSQ</sequence>
<gene>
    <name evidence="3" type="ORF">CHRIB12_LOCUS14640</name>
</gene>
<evidence type="ECO:0000256" key="1">
    <source>
        <dbReference type="SAM" id="Coils"/>
    </source>
</evidence>
<feature type="compositionally biased region" description="Polar residues" evidence="2">
    <location>
        <begin position="150"/>
        <end position="167"/>
    </location>
</feature>
<feature type="region of interest" description="Disordered" evidence="2">
    <location>
        <begin position="212"/>
        <end position="236"/>
    </location>
</feature>
<reference evidence="3" key="1">
    <citation type="submission" date="2020-05" db="EMBL/GenBank/DDBJ databases">
        <authorList>
            <person name="Rincon C."/>
            <person name="Sanders R I."/>
            <person name="Robbins C."/>
            <person name="Chaturvedi A."/>
        </authorList>
    </citation>
    <scope>NUCLEOTIDE SEQUENCE</scope>
    <source>
        <strain evidence="3">CHB12</strain>
    </source>
</reference>
<feature type="region of interest" description="Disordered" evidence="2">
    <location>
        <begin position="137"/>
        <end position="167"/>
    </location>
</feature>
<dbReference type="AlphaFoldDB" id="A0A916EBF6"/>
<dbReference type="OrthoDB" id="2400186at2759"/>
<organism evidence="3 4">
    <name type="scientific">Rhizophagus irregularis</name>
    <dbReference type="NCBI Taxonomy" id="588596"/>
    <lineage>
        <taxon>Eukaryota</taxon>
        <taxon>Fungi</taxon>
        <taxon>Fungi incertae sedis</taxon>
        <taxon>Mucoromycota</taxon>
        <taxon>Glomeromycotina</taxon>
        <taxon>Glomeromycetes</taxon>
        <taxon>Glomerales</taxon>
        <taxon>Glomeraceae</taxon>
        <taxon>Rhizophagus</taxon>
    </lineage>
</organism>
<evidence type="ECO:0000313" key="4">
    <source>
        <dbReference type="Proteomes" id="UP000684084"/>
    </source>
</evidence>
<evidence type="ECO:0000313" key="3">
    <source>
        <dbReference type="EMBL" id="CAB5374840.1"/>
    </source>
</evidence>
<protein>
    <submittedName>
        <fullName evidence="3">Uncharacterized protein</fullName>
    </submittedName>
</protein>
<feature type="compositionally biased region" description="Polar residues" evidence="2">
    <location>
        <begin position="36"/>
        <end position="48"/>
    </location>
</feature>
<keyword evidence="1" id="KW-0175">Coiled coil</keyword>
<accession>A0A916EBF6</accession>
<proteinExistence type="predicted"/>
<comment type="caution">
    <text evidence="3">The sequence shown here is derived from an EMBL/GenBank/DDBJ whole genome shotgun (WGS) entry which is preliminary data.</text>
</comment>
<name>A0A916EBF6_9GLOM</name>
<evidence type="ECO:0000256" key="2">
    <source>
        <dbReference type="SAM" id="MobiDB-lite"/>
    </source>
</evidence>
<feature type="coiled-coil region" evidence="1">
    <location>
        <begin position="56"/>
        <end position="83"/>
    </location>
</feature>
<dbReference type="Proteomes" id="UP000684084">
    <property type="component" value="Unassembled WGS sequence"/>
</dbReference>
<dbReference type="VEuPathDB" id="FungiDB:RhiirFUN_013447"/>
<feature type="region of interest" description="Disordered" evidence="2">
    <location>
        <begin position="1"/>
        <end position="48"/>
    </location>
</feature>
<dbReference type="EMBL" id="CAGKOT010000033">
    <property type="protein sequence ID" value="CAB5374840.1"/>
    <property type="molecule type" value="Genomic_DNA"/>
</dbReference>